<dbReference type="Proteomes" id="UP001079430">
    <property type="component" value="Unassembled WGS sequence"/>
</dbReference>
<dbReference type="InterPro" id="IPR052516">
    <property type="entry name" value="N-heterocyclic_Hydroxylase"/>
</dbReference>
<comment type="caution">
    <text evidence="4">The sequence shown here is derived from an EMBL/GenBank/DDBJ whole genome shotgun (WGS) entry which is preliminary data.</text>
</comment>
<feature type="chain" id="PRO_5045253985" evidence="2">
    <location>
        <begin position="32"/>
        <end position="755"/>
    </location>
</feature>
<dbReference type="PANTHER" id="PTHR47495:SF1">
    <property type="entry name" value="BLL3820 PROTEIN"/>
    <property type="match status" value="1"/>
</dbReference>
<keyword evidence="2" id="KW-0732">Signal</keyword>
<name>A0ABT4KTE5_9HYPH</name>
<protein>
    <submittedName>
        <fullName evidence="4">Molybdopterin-dependent oxidoreductase</fullName>
    </submittedName>
</protein>
<dbReference type="EMBL" id="JAPVOI010000006">
    <property type="protein sequence ID" value="MCZ4094167.1"/>
    <property type="molecule type" value="Genomic_DNA"/>
</dbReference>
<reference evidence="4" key="1">
    <citation type="submission" date="2022-10" db="EMBL/GenBank/DDBJ databases">
        <title>Whole genome sequencing of three plant growth promoting bacteria isolated from Vachellia tortilis subsp. raddiana in Morocco.</title>
        <authorList>
            <person name="Hnini M."/>
            <person name="Zouagui R."/>
            <person name="Zouagui H."/>
            <person name="Chemao Elfihri M.-W."/>
            <person name="Ibrahimi A."/>
            <person name="Sbabou L."/>
            <person name="Aurag J."/>
        </authorList>
    </citation>
    <scope>NUCLEOTIDE SEQUENCE</scope>
    <source>
        <strain evidence="4">LMR678</strain>
    </source>
</reference>
<evidence type="ECO:0000313" key="4">
    <source>
        <dbReference type="EMBL" id="MCZ4094167.1"/>
    </source>
</evidence>
<dbReference type="PANTHER" id="PTHR47495">
    <property type="entry name" value="ALDEHYDE DEHYDROGENASE"/>
    <property type="match status" value="1"/>
</dbReference>
<feature type="signal peptide" evidence="2">
    <location>
        <begin position="1"/>
        <end position="31"/>
    </location>
</feature>
<dbReference type="InterPro" id="IPR046867">
    <property type="entry name" value="AldOxase/xan_DH_MoCoBD2"/>
</dbReference>
<dbReference type="InterPro" id="IPR000674">
    <property type="entry name" value="Ald_Oxase/Xan_DH_a/b"/>
</dbReference>
<dbReference type="Pfam" id="PF20256">
    <property type="entry name" value="MoCoBD_2"/>
    <property type="match status" value="2"/>
</dbReference>
<proteinExistence type="predicted"/>
<organism evidence="4 5">
    <name type="scientific">Sinorhizobium psoraleae</name>
    <dbReference type="NCBI Taxonomy" id="520838"/>
    <lineage>
        <taxon>Bacteria</taxon>
        <taxon>Pseudomonadati</taxon>
        <taxon>Pseudomonadota</taxon>
        <taxon>Alphaproteobacteria</taxon>
        <taxon>Hyphomicrobiales</taxon>
        <taxon>Rhizobiaceae</taxon>
        <taxon>Sinorhizobium/Ensifer group</taxon>
        <taxon>Sinorhizobium</taxon>
    </lineage>
</organism>
<feature type="domain" description="Aldehyde oxidase/xanthine dehydrogenase a/b hammerhead" evidence="3">
    <location>
        <begin position="223"/>
        <end position="303"/>
    </location>
</feature>
<gene>
    <name evidence="4" type="ORF">O3W52_31095</name>
</gene>
<feature type="region of interest" description="Disordered" evidence="1">
    <location>
        <begin position="33"/>
        <end position="58"/>
    </location>
</feature>
<evidence type="ECO:0000256" key="1">
    <source>
        <dbReference type="SAM" id="MobiDB-lite"/>
    </source>
</evidence>
<dbReference type="PROSITE" id="PS51318">
    <property type="entry name" value="TAT"/>
    <property type="match status" value="1"/>
</dbReference>
<dbReference type="Pfam" id="PF02738">
    <property type="entry name" value="MoCoBD_1"/>
    <property type="match status" value="1"/>
</dbReference>
<dbReference type="PIRSF" id="PIRSF036389">
    <property type="entry name" value="IOR_B"/>
    <property type="match status" value="1"/>
</dbReference>
<dbReference type="SUPFAM" id="SSF56003">
    <property type="entry name" value="Molybdenum cofactor-binding domain"/>
    <property type="match status" value="2"/>
</dbReference>
<evidence type="ECO:0000259" key="3">
    <source>
        <dbReference type="SMART" id="SM01008"/>
    </source>
</evidence>
<dbReference type="Gene3D" id="3.90.1170.50">
    <property type="entry name" value="Aldehyde oxidase/xanthine dehydrogenase, a/b hammerhead"/>
    <property type="match status" value="1"/>
</dbReference>
<dbReference type="InterPro" id="IPR037165">
    <property type="entry name" value="AldOxase/xan_DH_Mopterin-bd_sf"/>
</dbReference>
<keyword evidence="5" id="KW-1185">Reference proteome</keyword>
<dbReference type="InterPro" id="IPR008274">
    <property type="entry name" value="AldOxase/xan_DH_MoCoBD1"/>
</dbReference>
<dbReference type="InterPro" id="IPR006311">
    <property type="entry name" value="TAT_signal"/>
</dbReference>
<feature type="compositionally biased region" description="Pro residues" evidence="1">
    <location>
        <begin position="36"/>
        <end position="54"/>
    </location>
</feature>
<accession>A0ABT4KTE5</accession>
<dbReference type="Gene3D" id="3.30.365.10">
    <property type="entry name" value="Aldehyde oxidase/xanthine dehydrogenase, molybdopterin binding domain"/>
    <property type="match status" value="4"/>
</dbReference>
<evidence type="ECO:0000256" key="2">
    <source>
        <dbReference type="SAM" id="SignalP"/>
    </source>
</evidence>
<dbReference type="InterPro" id="IPR012368">
    <property type="entry name" value="OxRdtase_Mopterin-bd_su_IorB"/>
</dbReference>
<dbReference type="RefSeq" id="WP_269286145.1">
    <property type="nucleotide sequence ID" value="NZ_JAPVOI010000006.1"/>
</dbReference>
<evidence type="ECO:0000313" key="5">
    <source>
        <dbReference type="Proteomes" id="UP001079430"/>
    </source>
</evidence>
<sequence length="755" mass="81457">MSILQGQITRRSVIVGTGCLVVSFSLGRAFAQAPAAPAPPTTPPPTTPPAPPASLPGSLDDDRFLDSWIRIDPDNSITVFTGKAELGQGIRTALLQVAAEELEVDPADIEFITADTGRTPNEGFTAGSQSMQNSGTAIRNAAAQVRALLLAEAAKRFGIAPTELRAENKSVLAKDGRSVTYGELVSGQVLHVEAQPQSALKQPGSFRVMGKPLPRVDIPAKVIGRPAYVHDLRLDGMLHARVVRPPSPAATLTELDQGAAEAMPGVVSVVRDGNFLAVVAEKEFQAVNAMRTLAEAARWEERETLPDQTDLPAELQRLEREVGTVAEAGVPSSSGKVFEATYTRPYQIHGSIGPSCAVAQMKVDGTLDVWSHTQGVFPDRAAIAEMLAMPEEKVHVIHMEGSGCYGHNGADDAAADAALIATKVSGKPVRVQWMREQEHSWEPYGPAMLMKVSATLDDQGRIASWAYDLWSNTHSTRPGGAGALLAARHKAQAFQPEPAELRISPSGNGDRNANPLYTIPNKRVLWHFLPDMPLRVSALRALGGYANVFAIESTIDELALMTEADPVEFRLRHMEDPRARAVIELAAERFGWDKAQMPRNRGRGFGFARYKNLAAYLAVAMEAEVEPETGRVRVIRAVSAIDSGEIVNPDGIRNQTEGGILQSISWTLYEAVAFDRTRITSTDWSSYPILRFASVPDSVEVHIVERPGEPFLGTGEAAQGPAAAAVANAIRNATGKRLYDLPFTRERLRNAVGRA</sequence>
<dbReference type="SMART" id="SM01008">
    <property type="entry name" value="Ald_Xan_dh_C"/>
    <property type="match status" value="1"/>
</dbReference>